<keyword evidence="1 4" id="KW-0560">Oxidoreductase</keyword>
<dbReference type="SUPFAM" id="SSF48179">
    <property type="entry name" value="6-phosphogluconate dehydrogenase C-terminal domain-like"/>
    <property type="match status" value="1"/>
</dbReference>
<evidence type="ECO:0000259" key="2">
    <source>
        <dbReference type="Pfam" id="PF01232"/>
    </source>
</evidence>
<feature type="domain" description="Mannitol dehydrogenase C-terminal" evidence="3">
    <location>
        <begin position="286"/>
        <end position="477"/>
    </location>
</feature>
<dbReference type="Gene3D" id="3.40.50.720">
    <property type="entry name" value="NAD(P)-binding Rossmann-like Domain"/>
    <property type="match status" value="1"/>
</dbReference>
<dbReference type="RefSeq" id="WP_193193179.1">
    <property type="nucleotide sequence ID" value="NZ_JACZFR010000040.1"/>
</dbReference>
<dbReference type="InterPro" id="IPR013328">
    <property type="entry name" value="6PGD_dom2"/>
</dbReference>
<evidence type="ECO:0000313" key="4">
    <source>
        <dbReference type="EMBL" id="MFC6634383.1"/>
    </source>
</evidence>
<reference evidence="5" key="1">
    <citation type="journal article" date="2019" name="Int. J. Syst. Evol. Microbiol.">
        <title>The Global Catalogue of Microorganisms (GCM) 10K type strain sequencing project: providing services to taxonomists for standard genome sequencing and annotation.</title>
        <authorList>
            <consortium name="The Broad Institute Genomics Platform"/>
            <consortium name="The Broad Institute Genome Sequencing Center for Infectious Disease"/>
            <person name="Wu L."/>
            <person name="Ma J."/>
        </authorList>
    </citation>
    <scope>NUCLEOTIDE SEQUENCE [LARGE SCALE GENOMIC DNA]</scope>
    <source>
        <strain evidence="5">CGMCC 1.13718</strain>
    </source>
</reference>
<sequence>MSEKILNKKTLELLPDTVTVPAYDRSEVTTGIVHLGIGAFHRAHQAWYTEQVLERGARDWGIVAASLRSPTVRDQLAPQDHLYSLVEKSNAGEEVRVIGCVREVLVAPENPRALLDAMTAEEIRIVSLTITEKGYCHDPASGELNFDHPDIRHDLANPHSPRSALGFIVYALQRRKERGLPGFTLLSCDNLPANGKLLERVVFALASRVDPQLAEWMHGNTRCPSTMIDRIVPATTDADRDRLEGILGVRDNAAVMAEPFSQWVIQDSFLRGHPDWGSVGATFVEDVEAYELIKLRLLNGCHSMLAYSGYLAGFETIADVMAEPAFAALARQFLANEASDSVAAPAEFDLEEYQRQLLERFSNRALRHRTWQIAMDGSQKIPQRWLGTLRHQLQSGGSIDLLTFALACWIRYVSAVDDAGNAIEVSDPLARQLKSICDSCGDNTYELATAFLQFAPVFGDDLQHSQRLHSALTAWLASLKEQGVLPALQTRLEESLA</sequence>
<dbReference type="PRINTS" id="PR00084">
    <property type="entry name" value="MTLDHDRGNASE"/>
</dbReference>
<comment type="caution">
    <text evidence="4">The sequence shown here is derived from an EMBL/GenBank/DDBJ whole genome shotgun (WGS) entry which is preliminary data.</text>
</comment>
<evidence type="ECO:0000259" key="3">
    <source>
        <dbReference type="Pfam" id="PF08125"/>
    </source>
</evidence>
<dbReference type="GO" id="GO:0016491">
    <property type="term" value="F:oxidoreductase activity"/>
    <property type="evidence" value="ECO:0007669"/>
    <property type="project" value="UniProtKB-KW"/>
</dbReference>
<protein>
    <submittedName>
        <fullName evidence="4">Mannitol dehydrogenase family protein</fullName>
        <ecNumber evidence="4">1.1.1.-</ecNumber>
    </submittedName>
</protein>
<gene>
    <name evidence="4" type="ORF">ACFQBM_13865</name>
</gene>
<organism evidence="4 5">
    <name type="scientific">Microbulbifer taiwanensis</name>
    <dbReference type="NCBI Taxonomy" id="986746"/>
    <lineage>
        <taxon>Bacteria</taxon>
        <taxon>Pseudomonadati</taxon>
        <taxon>Pseudomonadota</taxon>
        <taxon>Gammaproteobacteria</taxon>
        <taxon>Cellvibrionales</taxon>
        <taxon>Microbulbiferaceae</taxon>
        <taxon>Microbulbifer</taxon>
    </lineage>
</organism>
<accession>A0ABW1YNM1</accession>
<name>A0ABW1YNM1_9GAMM</name>
<proteinExistence type="predicted"/>
<dbReference type="Pfam" id="PF01232">
    <property type="entry name" value="Mannitol_dh"/>
    <property type="match status" value="1"/>
</dbReference>
<dbReference type="EC" id="1.1.1.-" evidence="4"/>
<dbReference type="Gene3D" id="1.10.1040.10">
    <property type="entry name" value="N-(1-d-carboxylethyl)-l-norvaline Dehydrogenase, domain 2"/>
    <property type="match status" value="1"/>
</dbReference>
<dbReference type="SUPFAM" id="SSF51735">
    <property type="entry name" value="NAD(P)-binding Rossmann-fold domains"/>
    <property type="match status" value="1"/>
</dbReference>
<dbReference type="PANTHER" id="PTHR43362:SF1">
    <property type="entry name" value="MANNITOL DEHYDROGENASE 2-RELATED"/>
    <property type="match status" value="1"/>
</dbReference>
<evidence type="ECO:0000313" key="5">
    <source>
        <dbReference type="Proteomes" id="UP001596425"/>
    </source>
</evidence>
<dbReference type="InterPro" id="IPR008927">
    <property type="entry name" value="6-PGluconate_DH-like_C_sf"/>
</dbReference>
<feature type="domain" description="Mannitol dehydrogenase N-terminal" evidence="2">
    <location>
        <begin position="31"/>
        <end position="276"/>
    </location>
</feature>
<dbReference type="Pfam" id="PF08125">
    <property type="entry name" value="Mannitol_dh_C"/>
    <property type="match status" value="1"/>
</dbReference>
<keyword evidence="5" id="KW-1185">Reference proteome</keyword>
<dbReference type="InterPro" id="IPR050988">
    <property type="entry name" value="Mannitol_DH/Oxidoreductase"/>
</dbReference>
<dbReference type="InterPro" id="IPR013118">
    <property type="entry name" value="Mannitol_DH_C"/>
</dbReference>
<dbReference type="EMBL" id="JBHSVR010000001">
    <property type="protein sequence ID" value="MFC6634383.1"/>
    <property type="molecule type" value="Genomic_DNA"/>
</dbReference>
<evidence type="ECO:0000256" key="1">
    <source>
        <dbReference type="ARBA" id="ARBA00023002"/>
    </source>
</evidence>
<dbReference type="InterPro" id="IPR013131">
    <property type="entry name" value="Mannitol_DH_N"/>
</dbReference>
<dbReference type="InterPro" id="IPR036291">
    <property type="entry name" value="NAD(P)-bd_dom_sf"/>
</dbReference>
<dbReference type="PANTHER" id="PTHR43362">
    <property type="entry name" value="MANNITOL DEHYDROGENASE DSF1-RELATED"/>
    <property type="match status" value="1"/>
</dbReference>
<dbReference type="Proteomes" id="UP001596425">
    <property type="component" value="Unassembled WGS sequence"/>
</dbReference>
<dbReference type="InterPro" id="IPR000669">
    <property type="entry name" value="Mannitol_DH"/>
</dbReference>